<feature type="disulfide bond" description="Redox-active" evidence="18">
    <location>
        <begin position="587"/>
        <end position="590"/>
    </location>
</feature>
<evidence type="ECO:0000256" key="18">
    <source>
        <dbReference type="HAMAP-Rule" id="MF_00399"/>
    </source>
</evidence>
<evidence type="ECO:0000256" key="2">
    <source>
        <dbReference type="ARBA" id="ARBA00007241"/>
    </source>
</evidence>
<feature type="transmembrane region" description="Helical" evidence="18">
    <location>
        <begin position="443"/>
        <end position="460"/>
    </location>
</feature>
<proteinExistence type="inferred from homology"/>
<dbReference type="Pfam" id="PF13899">
    <property type="entry name" value="Thioredoxin_7"/>
    <property type="match status" value="1"/>
</dbReference>
<evidence type="ECO:0000256" key="6">
    <source>
        <dbReference type="ARBA" id="ARBA00022692"/>
    </source>
</evidence>
<dbReference type="InterPro" id="IPR003834">
    <property type="entry name" value="Cyt_c_assmbl_TM_dom"/>
</dbReference>
<dbReference type="Gene3D" id="3.40.30.10">
    <property type="entry name" value="Glutaredoxin"/>
    <property type="match status" value="1"/>
</dbReference>
<dbReference type="InterPro" id="IPR036249">
    <property type="entry name" value="Thioredoxin-like_sf"/>
</dbReference>
<keyword evidence="11 18" id="KW-0560">Oxidoreductase</keyword>
<gene>
    <name evidence="18 21" type="primary">dsbD</name>
    <name evidence="21" type="ORF">F5I99_07060</name>
</gene>
<dbReference type="CDD" id="cd02953">
    <property type="entry name" value="DsbDgamma"/>
    <property type="match status" value="1"/>
</dbReference>
<keyword evidence="7 18" id="KW-0732">Signal</keyword>
<dbReference type="NCBIfam" id="NF001419">
    <property type="entry name" value="PRK00293.1"/>
    <property type="match status" value="1"/>
</dbReference>
<dbReference type="InterPro" id="IPR022910">
    <property type="entry name" value="Thiol_diS_interchange_DbsD"/>
</dbReference>
<dbReference type="SUPFAM" id="SSF52833">
    <property type="entry name" value="Thioredoxin-like"/>
    <property type="match status" value="1"/>
</dbReference>
<feature type="transmembrane region" description="Helical" evidence="18">
    <location>
        <begin position="499"/>
        <end position="521"/>
    </location>
</feature>
<dbReference type="PANTHER" id="PTHR32234:SF0">
    <property type="entry name" value="THIOL:DISULFIDE INTERCHANGE PROTEIN DSBD"/>
    <property type="match status" value="1"/>
</dbReference>
<evidence type="ECO:0000259" key="20">
    <source>
        <dbReference type="PROSITE" id="PS51352"/>
    </source>
</evidence>
<evidence type="ECO:0000256" key="7">
    <source>
        <dbReference type="ARBA" id="ARBA00022729"/>
    </source>
</evidence>
<feature type="transmembrane region" description="Helical" evidence="18">
    <location>
        <begin position="248"/>
        <end position="277"/>
    </location>
</feature>
<keyword evidence="3 18" id="KW-0813">Transport</keyword>
<evidence type="ECO:0000256" key="3">
    <source>
        <dbReference type="ARBA" id="ARBA00022448"/>
    </source>
</evidence>
<dbReference type="PANTHER" id="PTHR32234">
    <property type="entry name" value="THIOL:DISULFIDE INTERCHANGE PROTEIN DSBD"/>
    <property type="match status" value="1"/>
</dbReference>
<evidence type="ECO:0000313" key="21">
    <source>
        <dbReference type="EMBL" id="QEW06277.1"/>
    </source>
</evidence>
<feature type="domain" description="Thioredoxin" evidence="20">
    <location>
        <begin position="532"/>
        <end position="671"/>
    </location>
</feature>
<dbReference type="Pfam" id="PF11412">
    <property type="entry name" value="DsbD_N"/>
    <property type="match status" value="1"/>
</dbReference>
<keyword evidence="4 18" id="KW-1003">Cell membrane</keyword>
<protein>
    <recommendedName>
        <fullName evidence="18">Thiol:disulfide interchange protein DsbD</fullName>
        <ecNumber evidence="18">1.8.1.8</ecNumber>
    </recommendedName>
    <alternativeName>
        <fullName evidence="18">Protein-disulfide reductase</fullName>
        <shortName evidence="18">Disulfide reductase</shortName>
    </alternativeName>
</protein>
<evidence type="ECO:0000256" key="13">
    <source>
        <dbReference type="ARBA" id="ARBA00023136"/>
    </source>
</evidence>
<evidence type="ECO:0000256" key="5">
    <source>
        <dbReference type="ARBA" id="ARBA00022519"/>
    </source>
</evidence>
<comment type="subcellular location">
    <subcellularLocation>
        <location evidence="1 18">Cell inner membrane</location>
        <topology evidence="1 18">Multi-pass membrane protein</topology>
    </subcellularLocation>
</comment>
<feature type="disulfide bond" description="Redox-active" evidence="18">
    <location>
        <begin position="265"/>
        <end position="387"/>
    </location>
</feature>
<name>A0A5J6LCG2_9GAMM</name>
<keyword evidence="10 18" id="KW-1133">Transmembrane helix</keyword>
<dbReference type="GO" id="GO:0009055">
    <property type="term" value="F:electron transfer activity"/>
    <property type="evidence" value="ECO:0007669"/>
    <property type="project" value="UniProtKB-UniRule"/>
</dbReference>
<feature type="transmembrane region" description="Helical" evidence="18">
    <location>
        <begin position="326"/>
        <end position="348"/>
    </location>
</feature>
<keyword evidence="5 18" id="KW-0997">Cell inner membrane</keyword>
<evidence type="ECO:0000256" key="8">
    <source>
        <dbReference type="ARBA" id="ARBA00022748"/>
    </source>
</evidence>
<comment type="catalytic activity">
    <reaction evidence="16 18">
        <text>[protein]-dithiol + NAD(+) = [protein]-disulfide + NADH + H(+)</text>
        <dbReference type="Rhea" id="RHEA:18749"/>
        <dbReference type="Rhea" id="RHEA-COMP:10593"/>
        <dbReference type="Rhea" id="RHEA-COMP:10594"/>
        <dbReference type="ChEBI" id="CHEBI:15378"/>
        <dbReference type="ChEBI" id="CHEBI:29950"/>
        <dbReference type="ChEBI" id="CHEBI:50058"/>
        <dbReference type="ChEBI" id="CHEBI:57540"/>
        <dbReference type="ChEBI" id="CHEBI:57945"/>
        <dbReference type="EC" id="1.8.1.8"/>
    </reaction>
</comment>
<sequence length="671" mass="71307" precursor="true">MVFKPILIPLTIILLSLSGSVGAQSLDDSLAERAPTGDEEVKYIVGARSAGEATSGGSLAERAPTTERAPTGGGFFSLFNRSNTSDGPLPVEEVFQLDARVMAPGVIELNWTVHEDYYLYRDHLKFSVPEGVQLVDSWRQAGLAKDDSLYGQVDVWHDQAVAAVLIGSADEVIENSTLEVTYQGCWDGGICYPPVTETVPLSGLPLAAGLSWPEGMPPVQGVSVESSAVSVSEHDRFTQLLSGRSLPLILAAFFVAGLALSLTPCVFPMIPILSSIIAGQQERVTTRRALGLSSVYVLAMAVTYTLAGVLAGLFGANIQASFQNPWIISVFAGMFVLLALSMFGFYELQLPSSLQNRLNQASRSQKGGQVTGVAVMGFLSALIVGPCMAAPLAGALIYIGQTGDPLLGGTALFAMSMGMGVPLLLIGTSAGRFMPRAGSWMKAIKAGFGVLLLLLAVWMLDRIVPLQVTMALTAIILIITAVYLSALDKLADTASGWLRLWKGIGLVLLVYGVALLLGLFAGGRSLVYPLQGMSLAAGPAGAAVSAQGSTTMQFNQTVTSLAALEPLLAEAKAAQQPVMLDFYADWCVTCSEMEFITFADAGVQTGLSEFVKIKIDVTRNDGDSRALNQRFQVYGPPALVFFDQQGKERRELAVHGVIKPQPLLQHITPLR</sequence>
<evidence type="ECO:0000256" key="1">
    <source>
        <dbReference type="ARBA" id="ARBA00004429"/>
    </source>
</evidence>
<dbReference type="PROSITE" id="PS51352">
    <property type="entry name" value="THIOREDOXIN_2"/>
    <property type="match status" value="1"/>
</dbReference>
<accession>A0A5J6LCG2</accession>
<feature type="transmembrane region" description="Helical" evidence="18">
    <location>
        <begin position="466"/>
        <end position="487"/>
    </location>
</feature>
<evidence type="ECO:0000256" key="14">
    <source>
        <dbReference type="ARBA" id="ARBA00023157"/>
    </source>
</evidence>
<keyword evidence="9 18" id="KW-0249">Electron transport</keyword>
<feature type="signal peptide" evidence="18">
    <location>
        <begin position="1"/>
        <end position="23"/>
    </location>
</feature>
<dbReference type="GO" id="GO:0017004">
    <property type="term" value="P:cytochrome complex assembly"/>
    <property type="evidence" value="ECO:0007669"/>
    <property type="project" value="UniProtKB-UniRule"/>
</dbReference>
<dbReference type="GO" id="GO:0005886">
    <property type="term" value="C:plasma membrane"/>
    <property type="evidence" value="ECO:0007669"/>
    <property type="project" value="UniProtKB-SubCell"/>
</dbReference>
<dbReference type="SUPFAM" id="SSF74863">
    <property type="entry name" value="Thiol:disulfide interchange protein DsbD, N-terminal domain (DsbD-alpha)"/>
    <property type="match status" value="1"/>
</dbReference>
<keyword evidence="8 18" id="KW-0201">Cytochrome c-type biogenesis</keyword>
<dbReference type="Pfam" id="PF02683">
    <property type="entry name" value="DsbD_TM"/>
    <property type="match status" value="1"/>
</dbReference>
<dbReference type="EMBL" id="CP044222">
    <property type="protein sequence ID" value="QEW06277.1"/>
    <property type="molecule type" value="Genomic_DNA"/>
</dbReference>
<feature type="transmembrane region" description="Helical" evidence="18">
    <location>
        <begin position="411"/>
        <end position="431"/>
    </location>
</feature>
<evidence type="ECO:0000256" key="4">
    <source>
        <dbReference type="ARBA" id="ARBA00022475"/>
    </source>
</evidence>
<evidence type="ECO:0000256" key="12">
    <source>
        <dbReference type="ARBA" id="ARBA00023027"/>
    </source>
</evidence>
<evidence type="ECO:0000256" key="10">
    <source>
        <dbReference type="ARBA" id="ARBA00022989"/>
    </source>
</evidence>
<comment type="function">
    <text evidence="18">Required to facilitate the formation of correct disulfide bonds in some periplasmic proteins and for the assembly of the periplasmic c-type cytochromes. Acts by transferring electrons from cytoplasmic thioredoxin to the periplasm. This transfer involves a cascade of disulfide bond formation and reduction steps.</text>
</comment>
<dbReference type="EC" id="1.8.1.8" evidence="18"/>
<dbReference type="PROSITE" id="PS00194">
    <property type="entry name" value="THIOREDOXIN_1"/>
    <property type="match status" value="1"/>
</dbReference>
<dbReference type="InterPro" id="IPR036929">
    <property type="entry name" value="DsbDN_sf"/>
</dbReference>
<dbReference type="HAMAP" id="MF_00399">
    <property type="entry name" value="DbsD"/>
    <property type="match status" value="1"/>
</dbReference>
<organism evidence="21 22">
    <name type="scientific">Nitrincola iocasae</name>
    <dbReference type="NCBI Taxonomy" id="2614693"/>
    <lineage>
        <taxon>Bacteria</taxon>
        <taxon>Pseudomonadati</taxon>
        <taxon>Pseudomonadota</taxon>
        <taxon>Gammaproteobacteria</taxon>
        <taxon>Oceanospirillales</taxon>
        <taxon>Oceanospirillaceae</taxon>
        <taxon>Nitrincola</taxon>
    </lineage>
</organism>
<dbReference type="InterPro" id="IPR035671">
    <property type="entry name" value="DsbD_gamma"/>
</dbReference>
<evidence type="ECO:0000256" key="19">
    <source>
        <dbReference type="SAM" id="MobiDB-lite"/>
    </source>
</evidence>
<reference evidence="21 22" key="1">
    <citation type="submission" date="2019-09" db="EMBL/GenBank/DDBJ databases">
        <title>Nitrincola iocasae sp. nov., a bacterium isolated from the sediment collected at a cold seep field in South China Sea.</title>
        <authorList>
            <person name="Zhang H."/>
            <person name="Wang H."/>
            <person name="Li C."/>
        </authorList>
    </citation>
    <scope>NUCLEOTIDE SEQUENCE [LARGE SCALE GENOMIC DNA]</scope>
    <source>
        <strain evidence="21 22">KXZD1103</strain>
    </source>
</reference>
<keyword evidence="14 18" id="KW-1015">Disulfide bond</keyword>
<comment type="catalytic activity">
    <reaction evidence="17 18">
        <text>[protein]-dithiol + NADP(+) = [protein]-disulfide + NADPH + H(+)</text>
        <dbReference type="Rhea" id="RHEA:18753"/>
        <dbReference type="Rhea" id="RHEA-COMP:10593"/>
        <dbReference type="Rhea" id="RHEA-COMP:10594"/>
        <dbReference type="ChEBI" id="CHEBI:15378"/>
        <dbReference type="ChEBI" id="CHEBI:29950"/>
        <dbReference type="ChEBI" id="CHEBI:50058"/>
        <dbReference type="ChEBI" id="CHEBI:57783"/>
        <dbReference type="ChEBI" id="CHEBI:58349"/>
        <dbReference type="EC" id="1.8.1.8"/>
    </reaction>
</comment>
<dbReference type="Gene3D" id="2.60.40.1250">
    <property type="entry name" value="Thiol:disulfide interchange protein DsbD, N-terminal domain"/>
    <property type="match status" value="1"/>
</dbReference>
<feature type="transmembrane region" description="Helical" evidence="18">
    <location>
        <begin position="289"/>
        <end position="314"/>
    </location>
</feature>
<keyword evidence="13 18" id="KW-0472">Membrane</keyword>
<dbReference type="Proteomes" id="UP000325606">
    <property type="component" value="Chromosome"/>
</dbReference>
<evidence type="ECO:0000256" key="9">
    <source>
        <dbReference type="ARBA" id="ARBA00022982"/>
    </source>
</evidence>
<keyword evidence="6 18" id="KW-0812">Transmembrane</keyword>
<evidence type="ECO:0000256" key="17">
    <source>
        <dbReference type="ARBA" id="ARBA00047804"/>
    </source>
</evidence>
<comment type="similarity">
    <text evidence="2 18">Belongs to the thioredoxin family. DsbD subfamily.</text>
</comment>
<evidence type="ECO:0000313" key="22">
    <source>
        <dbReference type="Proteomes" id="UP000325606"/>
    </source>
</evidence>
<evidence type="ECO:0000256" key="15">
    <source>
        <dbReference type="ARBA" id="ARBA00023284"/>
    </source>
</evidence>
<dbReference type="AlphaFoldDB" id="A0A5J6LCG2"/>
<dbReference type="InterPro" id="IPR013766">
    <property type="entry name" value="Thioredoxin_domain"/>
</dbReference>
<evidence type="ECO:0000256" key="11">
    <source>
        <dbReference type="ARBA" id="ARBA00023002"/>
    </source>
</evidence>
<keyword evidence="12 18" id="KW-0520">NAD</keyword>
<dbReference type="GO" id="GO:0045454">
    <property type="term" value="P:cell redox homeostasis"/>
    <property type="evidence" value="ECO:0007669"/>
    <property type="project" value="TreeGrafter"/>
</dbReference>
<dbReference type="InterPro" id="IPR017937">
    <property type="entry name" value="Thioredoxin_CS"/>
</dbReference>
<keyword evidence="22" id="KW-1185">Reference proteome</keyword>
<feature type="disulfide bond" description="Redox-active" evidence="18">
    <location>
        <begin position="185"/>
        <end position="191"/>
    </location>
</feature>
<dbReference type="GO" id="GO:0047134">
    <property type="term" value="F:protein-disulfide reductase [NAD(P)H] activity"/>
    <property type="evidence" value="ECO:0007669"/>
    <property type="project" value="UniProtKB-UniRule"/>
</dbReference>
<feature type="chain" id="PRO_5023981903" description="Thiol:disulfide interchange protein DsbD" evidence="18">
    <location>
        <begin position="24"/>
        <end position="671"/>
    </location>
</feature>
<dbReference type="KEGG" id="nik:F5I99_07060"/>
<feature type="transmembrane region" description="Helical" evidence="18">
    <location>
        <begin position="369"/>
        <end position="399"/>
    </location>
</feature>
<keyword evidence="15 18" id="KW-0676">Redox-active center</keyword>
<dbReference type="InterPro" id="IPR028250">
    <property type="entry name" value="DsbDN"/>
</dbReference>
<evidence type="ECO:0000256" key="16">
    <source>
        <dbReference type="ARBA" id="ARBA00047388"/>
    </source>
</evidence>
<feature type="region of interest" description="Disordered" evidence="19">
    <location>
        <begin position="54"/>
        <end position="73"/>
    </location>
</feature>